<sequence>MKCPDCGYDGFRRVVNVGFRFSVYRCSACLYTLMKPGE</sequence>
<evidence type="ECO:0000313" key="2">
    <source>
        <dbReference type="Proteomes" id="UP000008550"/>
    </source>
</evidence>
<proteinExistence type="predicted"/>
<gene>
    <name evidence="1" type="ORF">HM1_0007</name>
</gene>
<dbReference type="STRING" id="498761.HM1_0007"/>
<evidence type="ECO:0000313" key="1">
    <source>
        <dbReference type="EMBL" id="ABZ82632.1"/>
    </source>
</evidence>
<evidence type="ECO:0008006" key="3">
    <source>
        <dbReference type="Google" id="ProtNLM"/>
    </source>
</evidence>
<dbReference type="AlphaFoldDB" id="B0THV9"/>
<name>B0THV9_HELMI</name>
<dbReference type="EMBL" id="CP000930">
    <property type="protein sequence ID" value="ABZ82632.1"/>
    <property type="molecule type" value="Genomic_DNA"/>
</dbReference>
<organism evidence="1 2">
    <name type="scientific">Heliobacterium modesticaldum (strain ATCC 51547 / Ice1)</name>
    <dbReference type="NCBI Taxonomy" id="498761"/>
    <lineage>
        <taxon>Bacteria</taxon>
        <taxon>Bacillati</taxon>
        <taxon>Bacillota</taxon>
        <taxon>Clostridia</taxon>
        <taxon>Eubacteriales</taxon>
        <taxon>Heliobacteriaceae</taxon>
        <taxon>Heliomicrobium</taxon>
    </lineage>
</organism>
<protein>
    <recommendedName>
        <fullName evidence="3">Transposase zinc-ribbon domain-containing protein</fullName>
    </recommendedName>
</protein>
<keyword evidence="2" id="KW-1185">Reference proteome</keyword>
<dbReference type="Proteomes" id="UP000008550">
    <property type="component" value="Chromosome"/>
</dbReference>
<dbReference type="KEGG" id="hmo:HM1_0007"/>
<reference evidence="1 2" key="1">
    <citation type="journal article" date="2008" name="J. Bacteriol.">
        <title>The genome of Heliobacterium modesticaldum, a phototrophic representative of the Firmicutes containing the simplest photosynthetic apparatus.</title>
        <authorList>
            <person name="Sattley W.M."/>
            <person name="Madigan M.T."/>
            <person name="Swingley W.D."/>
            <person name="Cheung P.C."/>
            <person name="Clocksin K.M."/>
            <person name="Conrad A.L."/>
            <person name="Dejesa L.C."/>
            <person name="Honchak B.M."/>
            <person name="Jung D.O."/>
            <person name="Karbach L.E."/>
            <person name="Kurdoglu A."/>
            <person name="Lahiri S."/>
            <person name="Mastrian S.D."/>
            <person name="Page L.E."/>
            <person name="Taylor H.L."/>
            <person name="Wang Z.T."/>
            <person name="Raymond J."/>
            <person name="Chen M."/>
            <person name="Blankenship R.E."/>
            <person name="Touchman J.W."/>
        </authorList>
    </citation>
    <scope>NUCLEOTIDE SEQUENCE [LARGE SCALE GENOMIC DNA]</scope>
    <source>
        <strain evidence="2">ATCC 51547 / Ice1</strain>
    </source>
</reference>
<accession>B0THV9</accession>
<dbReference type="HOGENOM" id="CLU_3328672_0_0_9"/>